<dbReference type="STRING" id="1774969.AUC69_02865"/>
<feature type="domain" description="Pyrrolo-quinoline quinone repeat" evidence="1">
    <location>
        <begin position="15"/>
        <end position="250"/>
    </location>
</feature>
<dbReference type="PANTHER" id="PTHR34512:SF30">
    <property type="entry name" value="OUTER MEMBRANE PROTEIN ASSEMBLY FACTOR BAMB"/>
    <property type="match status" value="1"/>
</dbReference>
<dbReference type="InterPro" id="IPR015943">
    <property type="entry name" value="WD40/YVTN_repeat-like_dom_sf"/>
</dbReference>
<evidence type="ECO:0000313" key="2">
    <source>
        <dbReference type="EMBL" id="ODR94779.1"/>
    </source>
</evidence>
<dbReference type="InterPro" id="IPR018391">
    <property type="entry name" value="PQQ_b-propeller_rpt"/>
</dbReference>
<comment type="caution">
    <text evidence="2">The sequence shown here is derived from an EMBL/GenBank/DDBJ whole genome shotgun (WGS) entry which is preliminary data.</text>
</comment>
<organism evidence="2 3">
    <name type="scientific">Methyloceanibacter superfactus</name>
    <dbReference type="NCBI Taxonomy" id="1774969"/>
    <lineage>
        <taxon>Bacteria</taxon>
        <taxon>Pseudomonadati</taxon>
        <taxon>Pseudomonadota</taxon>
        <taxon>Alphaproteobacteria</taxon>
        <taxon>Hyphomicrobiales</taxon>
        <taxon>Hyphomicrobiaceae</taxon>
        <taxon>Methyloceanibacter</taxon>
    </lineage>
</organism>
<dbReference type="RefSeq" id="WP_158008132.1">
    <property type="nucleotide sequence ID" value="NZ_LPWF01000035.1"/>
</dbReference>
<sequence length="323" mass="33126">MPLVAGGKVFTLDAAGTVSAFSAAGGARVWRISVTPENERSSEGFGGGIALDGGTLYATTGYGTVVALDAGSGTVQWSKSLGEPIRNSPTASGGKVYFVASDNTLYALNGSNGEQLWRVRGLPQTATLLSNASPAVASGVVVAPFPAGDIAAYQSGSGQAAWKDSLSRTSETSAAGILGDPARPVIDRNVVFAVSHGGRMIATSASTGARVWTRNVASTQMPWVAGNAVYVVDVAGRLMALGRNDGQVLWVSDLPKSARWSGPVLAGNRLWVVSGDGLLVGVDARTGQVADQLDLNTDVFVTPVVAGGRMYILDDDADLIALN</sequence>
<reference evidence="2 3" key="1">
    <citation type="journal article" date="2016" name="Environ. Microbiol.">
        <title>New Methyloceanibacter diversity from North Sea sediments includes methanotroph containing solely the soluble methane monooxygenase.</title>
        <authorList>
            <person name="Vekeman B."/>
            <person name="Kerckhof F.M."/>
            <person name="Cremers G."/>
            <person name="de Vos P."/>
            <person name="Vandamme P."/>
            <person name="Boon N."/>
            <person name="Op den Camp H.J."/>
            <person name="Heylen K."/>
        </authorList>
    </citation>
    <scope>NUCLEOTIDE SEQUENCE [LARGE SCALE GENOMIC DNA]</scope>
    <source>
        <strain evidence="2 3">R-67175</strain>
    </source>
</reference>
<evidence type="ECO:0000259" key="1">
    <source>
        <dbReference type="Pfam" id="PF13360"/>
    </source>
</evidence>
<name>A0A1E3VMN0_9HYPH</name>
<dbReference type="PANTHER" id="PTHR34512">
    <property type="entry name" value="CELL SURFACE PROTEIN"/>
    <property type="match status" value="1"/>
</dbReference>
<dbReference type="SUPFAM" id="SSF50998">
    <property type="entry name" value="Quinoprotein alcohol dehydrogenase-like"/>
    <property type="match status" value="1"/>
</dbReference>
<accession>A0A1E3VMN0</accession>
<keyword evidence="3" id="KW-1185">Reference proteome</keyword>
<dbReference type="EMBL" id="LPWF01000035">
    <property type="protein sequence ID" value="ODR94779.1"/>
    <property type="molecule type" value="Genomic_DNA"/>
</dbReference>
<dbReference type="Pfam" id="PF13360">
    <property type="entry name" value="PQQ_2"/>
    <property type="match status" value="1"/>
</dbReference>
<dbReference type="InterPro" id="IPR002372">
    <property type="entry name" value="PQQ_rpt_dom"/>
</dbReference>
<dbReference type="SMART" id="SM00564">
    <property type="entry name" value="PQQ"/>
    <property type="match status" value="6"/>
</dbReference>
<evidence type="ECO:0000313" key="3">
    <source>
        <dbReference type="Proteomes" id="UP000094472"/>
    </source>
</evidence>
<dbReference type="OrthoDB" id="5290752at2"/>
<protein>
    <recommendedName>
        <fullName evidence="1">Pyrrolo-quinoline quinone repeat domain-containing protein</fullName>
    </recommendedName>
</protein>
<proteinExistence type="predicted"/>
<dbReference type="Gene3D" id="2.130.10.10">
    <property type="entry name" value="YVTN repeat-like/Quinoprotein amine dehydrogenase"/>
    <property type="match status" value="1"/>
</dbReference>
<gene>
    <name evidence="2" type="ORF">AUC69_02865</name>
</gene>
<dbReference type="Proteomes" id="UP000094472">
    <property type="component" value="Unassembled WGS sequence"/>
</dbReference>
<dbReference type="InterPro" id="IPR011047">
    <property type="entry name" value="Quinoprotein_ADH-like_sf"/>
</dbReference>
<dbReference type="AlphaFoldDB" id="A0A1E3VMN0"/>